<dbReference type="SUPFAM" id="SSF52833">
    <property type="entry name" value="Thioredoxin-like"/>
    <property type="match status" value="1"/>
</dbReference>
<dbReference type="OrthoDB" id="8779161at2"/>
<accession>A0A418Q4R1</accession>
<evidence type="ECO:0000313" key="1">
    <source>
        <dbReference type="EMBL" id="RIX33386.1"/>
    </source>
</evidence>
<dbReference type="Proteomes" id="UP000285278">
    <property type="component" value="Unassembled WGS sequence"/>
</dbReference>
<name>A0A418Q4R1_9CORY</name>
<dbReference type="AlphaFoldDB" id="A0A418Q4R1"/>
<dbReference type="RefSeq" id="WP_052337592.1">
    <property type="nucleotide sequence ID" value="NZ_CBCRUA010000002.1"/>
</dbReference>
<evidence type="ECO:0000313" key="2">
    <source>
        <dbReference type="Proteomes" id="UP000285278"/>
    </source>
</evidence>
<comment type="caution">
    <text evidence="1">The sequence shown here is derived from an EMBL/GenBank/DDBJ whole genome shotgun (WGS) entry which is preliminary data.</text>
</comment>
<dbReference type="Pfam" id="PF05768">
    <property type="entry name" value="Glrx-like"/>
    <property type="match status" value="1"/>
</dbReference>
<dbReference type="EMBL" id="QXJK01000016">
    <property type="protein sequence ID" value="RIX33386.1"/>
    <property type="molecule type" value="Genomic_DNA"/>
</dbReference>
<dbReference type="InterPro" id="IPR008554">
    <property type="entry name" value="Glutaredoxin-like"/>
</dbReference>
<sequence>MIENFSTQPQTPTHHPTHHVDFVSRSTCGSCQRVLAQIRPVVDRFGATLRVIEVDADGVDQEWAMEFGDRVPVVLVDDEEIGCWEIDNEELIDALQG</sequence>
<protein>
    <submittedName>
        <fullName evidence="1">Glutaredoxin family protein</fullName>
    </submittedName>
</protein>
<dbReference type="InterPro" id="IPR036249">
    <property type="entry name" value="Thioredoxin-like_sf"/>
</dbReference>
<dbReference type="Gene3D" id="3.40.30.10">
    <property type="entry name" value="Glutaredoxin"/>
    <property type="match status" value="1"/>
</dbReference>
<organism evidence="1 2">
    <name type="scientific">Corynebacterium falsenii</name>
    <dbReference type="NCBI Taxonomy" id="108486"/>
    <lineage>
        <taxon>Bacteria</taxon>
        <taxon>Bacillati</taxon>
        <taxon>Actinomycetota</taxon>
        <taxon>Actinomycetes</taxon>
        <taxon>Mycobacteriales</taxon>
        <taxon>Corynebacteriaceae</taxon>
        <taxon>Corynebacterium</taxon>
    </lineage>
</organism>
<gene>
    <name evidence="1" type="ORF">D3M95_10530</name>
</gene>
<dbReference type="STRING" id="1451189.CFAL_10590"/>
<reference evidence="1 2" key="1">
    <citation type="submission" date="2018-09" db="EMBL/GenBank/DDBJ databases">
        <title>Optimization and identification of Corynebacterium falsenii FN1-14 from fish paste.</title>
        <authorList>
            <person name="Daroonpunt R."/>
            <person name="Tanasupawat S."/>
        </authorList>
    </citation>
    <scope>NUCLEOTIDE SEQUENCE [LARGE SCALE GENOMIC DNA]</scope>
    <source>
        <strain evidence="1 2">FN1-14</strain>
    </source>
</reference>
<keyword evidence="2" id="KW-1185">Reference proteome</keyword>
<proteinExistence type="predicted"/>